<keyword evidence="12" id="KW-0902">Two-component regulatory system</keyword>
<feature type="transmembrane region" description="Helical" evidence="14">
    <location>
        <begin position="12"/>
        <end position="30"/>
    </location>
</feature>
<dbReference type="Pfam" id="PF00512">
    <property type="entry name" value="HisKA"/>
    <property type="match status" value="1"/>
</dbReference>
<evidence type="ECO:0000256" key="9">
    <source>
        <dbReference type="ARBA" id="ARBA00022777"/>
    </source>
</evidence>
<dbReference type="PANTHER" id="PTHR45528:SF1">
    <property type="entry name" value="SENSOR HISTIDINE KINASE CPXA"/>
    <property type="match status" value="1"/>
</dbReference>
<dbReference type="OrthoDB" id="9806130at2"/>
<dbReference type="SUPFAM" id="SSF47384">
    <property type="entry name" value="Homodimeric domain of signal transducing histidine kinase"/>
    <property type="match status" value="1"/>
</dbReference>
<dbReference type="PANTHER" id="PTHR45528">
    <property type="entry name" value="SENSOR HISTIDINE KINASE CPXA"/>
    <property type="match status" value="1"/>
</dbReference>
<dbReference type="CDD" id="cd00075">
    <property type="entry name" value="HATPase"/>
    <property type="match status" value="1"/>
</dbReference>
<evidence type="ECO:0000313" key="17">
    <source>
        <dbReference type="Proteomes" id="UP000196053"/>
    </source>
</evidence>
<evidence type="ECO:0000313" key="16">
    <source>
        <dbReference type="EMBL" id="CUH92439.1"/>
    </source>
</evidence>
<evidence type="ECO:0000256" key="3">
    <source>
        <dbReference type="ARBA" id="ARBA00012438"/>
    </source>
</evidence>
<dbReference type="InterPro" id="IPR050398">
    <property type="entry name" value="HssS/ArlS-like"/>
</dbReference>
<keyword evidence="7 14" id="KW-0812">Transmembrane</keyword>
<dbReference type="SUPFAM" id="SSF55874">
    <property type="entry name" value="ATPase domain of HSP90 chaperone/DNA topoisomerase II/histidine kinase"/>
    <property type="match status" value="1"/>
</dbReference>
<keyword evidence="13 14" id="KW-0472">Membrane</keyword>
<keyword evidence="17" id="KW-1185">Reference proteome</keyword>
<dbReference type="InterPro" id="IPR003661">
    <property type="entry name" value="HisK_dim/P_dom"/>
</dbReference>
<evidence type="ECO:0000256" key="11">
    <source>
        <dbReference type="ARBA" id="ARBA00022989"/>
    </source>
</evidence>
<keyword evidence="11 14" id="KW-1133">Transmembrane helix</keyword>
<accession>A0A0K8J516</accession>
<evidence type="ECO:0000256" key="8">
    <source>
        <dbReference type="ARBA" id="ARBA00022741"/>
    </source>
</evidence>
<dbReference type="EMBL" id="LN879430">
    <property type="protein sequence ID" value="CUH92439.1"/>
    <property type="molecule type" value="Genomic_DNA"/>
</dbReference>
<name>A0A0K8J516_9FIRM</name>
<evidence type="ECO:0000256" key="14">
    <source>
        <dbReference type="SAM" id="Phobius"/>
    </source>
</evidence>
<evidence type="ECO:0000256" key="12">
    <source>
        <dbReference type="ARBA" id="ARBA00023012"/>
    </source>
</evidence>
<protein>
    <recommendedName>
        <fullName evidence="3">histidine kinase</fullName>
        <ecNumber evidence="3">2.7.13.3</ecNumber>
    </recommendedName>
</protein>
<evidence type="ECO:0000256" key="10">
    <source>
        <dbReference type="ARBA" id="ARBA00022840"/>
    </source>
</evidence>
<dbReference type="PRINTS" id="PR00344">
    <property type="entry name" value="BCTRLSENSOR"/>
</dbReference>
<evidence type="ECO:0000256" key="2">
    <source>
        <dbReference type="ARBA" id="ARBA00004651"/>
    </source>
</evidence>
<dbReference type="Proteomes" id="UP000196053">
    <property type="component" value="Chromosome I"/>
</dbReference>
<feature type="transmembrane region" description="Helical" evidence="14">
    <location>
        <begin position="36"/>
        <end position="55"/>
    </location>
</feature>
<dbReference type="SMART" id="SM00387">
    <property type="entry name" value="HATPase_c"/>
    <property type="match status" value="1"/>
</dbReference>
<dbReference type="Gene3D" id="1.10.287.130">
    <property type="match status" value="1"/>
</dbReference>
<keyword evidence="4" id="KW-1003">Cell membrane</keyword>
<dbReference type="InterPro" id="IPR005467">
    <property type="entry name" value="His_kinase_dom"/>
</dbReference>
<comment type="catalytic activity">
    <reaction evidence="1">
        <text>ATP + protein L-histidine = ADP + protein N-phospho-L-histidine.</text>
        <dbReference type="EC" id="2.7.13.3"/>
    </reaction>
</comment>
<dbReference type="KEGG" id="hsd:SD1D_0892"/>
<keyword evidence="6" id="KW-0808">Transferase</keyword>
<evidence type="ECO:0000256" key="6">
    <source>
        <dbReference type="ARBA" id="ARBA00022679"/>
    </source>
</evidence>
<dbReference type="PROSITE" id="PS50109">
    <property type="entry name" value="HIS_KIN"/>
    <property type="match status" value="1"/>
</dbReference>
<organism evidence="16 17">
    <name type="scientific">Herbinix luporum</name>
    <dbReference type="NCBI Taxonomy" id="1679721"/>
    <lineage>
        <taxon>Bacteria</taxon>
        <taxon>Bacillati</taxon>
        <taxon>Bacillota</taxon>
        <taxon>Clostridia</taxon>
        <taxon>Lachnospirales</taxon>
        <taxon>Lachnospiraceae</taxon>
        <taxon>Herbinix</taxon>
    </lineage>
</organism>
<dbReference type="GO" id="GO:0005524">
    <property type="term" value="F:ATP binding"/>
    <property type="evidence" value="ECO:0007669"/>
    <property type="project" value="UniProtKB-KW"/>
</dbReference>
<reference evidence="17" key="1">
    <citation type="submission" date="2015-09" db="EMBL/GenBank/DDBJ databases">
        <authorList>
            <person name="Wibberg D."/>
        </authorList>
    </citation>
    <scope>NUCLEOTIDE SEQUENCE [LARGE SCALE GENOMIC DNA]</scope>
    <source>
        <strain evidence="17">SD1D</strain>
    </source>
</reference>
<evidence type="ECO:0000256" key="4">
    <source>
        <dbReference type="ARBA" id="ARBA00022475"/>
    </source>
</evidence>
<comment type="subcellular location">
    <subcellularLocation>
        <location evidence="2">Cell membrane</location>
        <topology evidence="2">Multi-pass membrane protein</topology>
    </subcellularLocation>
</comment>
<dbReference type="InterPro" id="IPR004358">
    <property type="entry name" value="Sig_transdc_His_kin-like_C"/>
</dbReference>
<dbReference type="InterPro" id="IPR036097">
    <property type="entry name" value="HisK_dim/P_sf"/>
</dbReference>
<keyword evidence="10" id="KW-0067">ATP-binding</keyword>
<dbReference type="RefSeq" id="WP_058257806.1">
    <property type="nucleotide sequence ID" value="NZ_LN879430.1"/>
</dbReference>
<dbReference type="EC" id="2.7.13.3" evidence="3"/>
<dbReference type="AlphaFoldDB" id="A0A0K8J516"/>
<sequence length="334" mass="38269">MLSLRNKELRNILILSITSVLIFTLLGLWISVEVALLLVLQGILLIFLFFLFTLYRYRNIKKLSTYLRRIRQGEHSLDIRDNVEGELSILKNEIYKVTSMLSEYNEKLKKDKILLADHMADISHQLKTPLTSMLVTVDLLKDRNLPKDKYDQFVSNIYSQLERIKWLVTSLLTISKLDAGVLEMKPVKTKAYDLIRSAIEPLLIPLEIKDISYHIKGGDNYLYCDLHWTREAIINILKNCMEHTPFGGQLFIEINDNPLYSEIIIKDTGIGISKADLPHIFTRFYRGKNSSKDSVGIGLSMSKSIIRGQGGDITVDSREGKGSIFNIKLYKSVI</sequence>
<keyword evidence="9" id="KW-0418">Kinase</keyword>
<dbReference type="InterPro" id="IPR003594">
    <property type="entry name" value="HATPase_dom"/>
</dbReference>
<evidence type="ECO:0000259" key="15">
    <source>
        <dbReference type="PROSITE" id="PS50109"/>
    </source>
</evidence>
<evidence type="ECO:0000256" key="1">
    <source>
        <dbReference type="ARBA" id="ARBA00000085"/>
    </source>
</evidence>
<evidence type="ECO:0000256" key="5">
    <source>
        <dbReference type="ARBA" id="ARBA00022553"/>
    </source>
</evidence>
<feature type="domain" description="Histidine kinase" evidence="15">
    <location>
        <begin position="121"/>
        <end position="333"/>
    </location>
</feature>
<keyword evidence="5" id="KW-0597">Phosphoprotein</keyword>
<dbReference type="SMART" id="SM00388">
    <property type="entry name" value="HisKA"/>
    <property type="match status" value="1"/>
</dbReference>
<dbReference type="GO" id="GO:0000155">
    <property type="term" value="F:phosphorelay sensor kinase activity"/>
    <property type="evidence" value="ECO:0007669"/>
    <property type="project" value="InterPro"/>
</dbReference>
<gene>
    <name evidence="16" type="ORF">SD1D_0892</name>
</gene>
<keyword evidence="8" id="KW-0547">Nucleotide-binding</keyword>
<dbReference type="GO" id="GO:0005886">
    <property type="term" value="C:plasma membrane"/>
    <property type="evidence" value="ECO:0007669"/>
    <property type="project" value="UniProtKB-SubCell"/>
</dbReference>
<evidence type="ECO:0000256" key="13">
    <source>
        <dbReference type="ARBA" id="ARBA00023136"/>
    </source>
</evidence>
<dbReference type="Gene3D" id="3.30.565.10">
    <property type="entry name" value="Histidine kinase-like ATPase, C-terminal domain"/>
    <property type="match status" value="1"/>
</dbReference>
<dbReference type="InterPro" id="IPR036890">
    <property type="entry name" value="HATPase_C_sf"/>
</dbReference>
<evidence type="ECO:0000256" key="7">
    <source>
        <dbReference type="ARBA" id="ARBA00022692"/>
    </source>
</evidence>
<proteinExistence type="predicted"/>
<dbReference type="Pfam" id="PF02518">
    <property type="entry name" value="HATPase_c"/>
    <property type="match status" value="1"/>
</dbReference>
<dbReference type="CDD" id="cd00082">
    <property type="entry name" value="HisKA"/>
    <property type="match status" value="1"/>
</dbReference>